<evidence type="ECO:0000256" key="4">
    <source>
        <dbReference type="ARBA" id="ARBA00023163"/>
    </source>
</evidence>
<dbReference type="PANTHER" id="PTHR34824">
    <property type="entry name" value="HEAT-INDUCIBLE TRANSCRIPTION REPRESSOR HRCA"/>
    <property type="match status" value="1"/>
</dbReference>
<dbReference type="PIRSF" id="PIRSF005485">
    <property type="entry name" value="HrcA"/>
    <property type="match status" value="1"/>
</dbReference>
<dbReference type="InterPro" id="IPR029016">
    <property type="entry name" value="GAF-like_dom_sf"/>
</dbReference>
<comment type="similarity">
    <text evidence="5">Belongs to the HrcA family.</text>
</comment>
<evidence type="ECO:0000256" key="1">
    <source>
        <dbReference type="ARBA" id="ARBA00022491"/>
    </source>
</evidence>
<keyword evidence="3 5" id="KW-0346">Stress response</keyword>
<dbReference type="EMBL" id="JBHRTR010000035">
    <property type="protein sequence ID" value="MFC3229969.1"/>
    <property type="molecule type" value="Genomic_DNA"/>
</dbReference>
<dbReference type="NCBIfam" id="TIGR00331">
    <property type="entry name" value="hrcA"/>
    <property type="match status" value="1"/>
</dbReference>
<dbReference type="PANTHER" id="PTHR34824:SF1">
    <property type="entry name" value="HEAT-INDUCIBLE TRANSCRIPTION REPRESSOR HRCA"/>
    <property type="match status" value="1"/>
</dbReference>
<proteinExistence type="inferred from homology"/>
<keyword evidence="2 5" id="KW-0805">Transcription regulation</keyword>
<name>A0ABV7L5Z4_9PROT</name>
<keyword evidence="4 5" id="KW-0804">Transcription</keyword>
<evidence type="ECO:0000313" key="8">
    <source>
        <dbReference type="Proteomes" id="UP001595528"/>
    </source>
</evidence>
<evidence type="ECO:0000256" key="2">
    <source>
        <dbReference type="ARBA" id="ARBA00023015"/>
    </source>
</evidence>
<dbReference type="Gene3D" id="1.10.10.10">
    <property type="entry name" value="Winged helix-like DNA-binding domain superfamily/Winged helix DNA-binding domain"/>
    <property type="match status" value="1"/>
</dbReference>
<dbReference type="HAMAP" id="MF_00081">
    <property type="entry name" value="HrcA"/>
    <property type="match status" value="1"/>
</dbReference>
<dbReference type="Proteomes" id="UP001595528">
    <property type="component" value="Unassembled WGS sequence"/>
</dbReference>
<evidence type="ECO:0000256" key="5">
    <source>
        <dbReference type="HAMAP-Rule" id="MF_00081"/>
    </source>
</evidence>
<evidence type="ECO:0000259" key="6">
    <source>
        <dbReference type="Pfam" id="PF01628"/>
    </source>
</evidence>
<dbReference type="InterPro" id="IPR036388">
    <property type="entry name" value="WH-like_DNA-bd_sf"/>
</dbReference>
<dbReference type="SUPFAM" id="SSF46785">
    <property type="entry name" value="Winged helix' DNA-binding domain"/>
    <property type="match status" value="1"/>
</dbReference>
<comment type="function">
    <text evidence="5">Negative regulator of class I heat shock genes (grpE-dnaK-dnaJ and groELS operons). Prevents heat-shock induction of these operons.</text>
</comment>
<dbReference type="Pfam" id="PF01628">
    <property type="entry name" value="HrcA"/>
    <property type="match status" value="1"/>
</dbReference>
<feature type="domain" description="Heat-inducible transcription repressor HrcA C-terminal" evidence="6">
    <location>
        <begin position="112"/>
        <end position="333"/>
    </location>
</feature>
<dbReference type="InterPro" id="IPR036390">
    <property type="entry name" value="WH_DNA-bd_sf"/>
</dbReference>
<evidence type="ECO:0000256" key="3">
    <source>
        <dbReference type="ARBA" id="ARBA00023016"/>
    </source>
</evidence>
<dbReference type="InterPro" id="IPR002571">
    <property type="entry name" value="HrcA"/>
</dbReference>
<comment type="caution">
    <text evidence="7">The sequence shown here is derived from an EMBL/GenBank/DDBJ whole genome shotgun (WGS) entry which is preliminary data.</text>
</comment>
<dbReference type="Gene3D" id="3.30.450.40">
    <property type="match status" value="1"/>
</dbReference>
<sequence>MNGPALQELNERSRDIFRQVVETYVETGAPVGSRLISKRLEMRLSPASVRNVMSDLEELGLLYAPHTSAGRLPTPAGLRLFVESLMELGALTEQERDAIEGKAAARGRSVPEVLNEAIGTLSGLSGCAGLVFAPKRDTVLQHVELVSLPDNRALVVIVDSSGTVENRIFDLPPGLTQTQLAEAAKYLVARVRGHSLAEARDLVKEELESKRSELDGLAARVVAGGLAVWAGSGEQATLIVKGQAHLLEDVSAMADLERIRRLFGELEEKENLLRLISLTEGAEGVRIFIGAESNLFSLTGCSMIVAPFQDRNQQIVGALGVIGPQRMNYARVIPMVDFTAQVVGRLIG</sequence>
<dbReference type="RefSeq" id="WP_379904694.1">
    <property type="nucleotide sequence ID" value="NZ_JBHRTR010000035.1"/>
</dbReference>
<keyword evidence="8" id="KW-1185">Reference proteome</keyword>
<organism evidence="7 8">
    <name type="scientific">Marinibaculum pumilum</name>
    <dbReference type="NCBI Taxonomy" id="1766165"/>
    <lineage>
        <taxon>Bacteria</taxon>
        <taxon>Pseudomonadati</taxon>
        <taxon>Pseudomonadota</taxon>
        <taxon>Alphaproteobacteria</taxon>
        <taxon>Rhodospirillales</taxon>
        <taxon>Rhodospirillaceae</taxon>
        <taxon>Marinibaculum</taxon>
    </lineage>
</organism>
<gene>
    <name evidence="5 7" type="primary">hrcA</name>
    <name evidence="7" type="ORF">ACFOGJ_22150</name>
</gene>
<reference evidence="8" key="1">
    <citation type="journal article" date="2019" name="Int. J. Syst. Evol. Microbiol.">
        <title>The Global Catalogue of Microorganisms (GCM) 10K type strain sequencing project: providing services to taxonomists for standard genome sequencing and annotation.</title>
        <authorList>
            <consortium name="The Broad Institute Genomics Platform"/>
            <consortium name="The Broad Institute Genome Sequencing Center for Infectious Disease"/>
            <person name="Wu L."/>
            <person name="Ma J."/>
        </authorList>
    </citation>
    <scope>NUCLEOTIDE SEQUENCE [LARGE SCALE GENOMIC DNA]</scope>
    <source>
        <strain evidence="8">KCTC 42964</strain>
    </source>
</reference>
<keyword evidence="1 5" id="KW-0678">Repressor</keyword>
<evidence type="ECO:0000313" key="7">
    <source>
        <dbReference type="EMBL" id="MFC3229969.1"/>
    </source>
</evidence>
<protein>
    <recommendedName>
        <fullName evidence="5">Heat-inducible transcription repressor HrcA</fullName>
    </recommendedName>
</protein>
<dbReference type="InterPro" id="IPR021153">
    <property type="entry name" value="HrcA_C"/>
</dbReference>
<accession>A0ABV7L5Z4</accession>
<dbReference type="SUPFAM" id="SSF55781">
    <property type="entry name" value="GAF domain-like"/>
    <property type="match status" value="1"/>
</dbReference>